<proteinExistence type="predicted"/>
<name>A0A0B9AFI5_BRELN</name>
<dbReference type="Gene3D" id="3.40.50.2300">
    <property type="match status" value="2"/>
</dbReference>
<dbReference type="PROSITE" id="PS50932">
    <property type="entry name" value="HTH_LACI_2"/>
    <property type="match status" value="1"/>
</dbReference>
<sequence>MVTVAGPLWGKMVDMPHRPTINDVAAHAGVSKSLVSLALRGDAGVGEAARTRILESADALGYRSNILARSLRQGRTMTIGVVLSSLTNPYHTEVAAAVEEAAEHEGLSVLLAHGTHRRDRLDARIDLLLDLSVDGLVVVSSWIGAEALERAGRRAPVVMVGRTEDKVPGVDSVNNDDEHGASLAIDHFLAAGHTRIAHVSASSRPSGAARRRGYLRAMDTAGLDGNARIIDRSTDAEALPNQLSEALADGFDAFFARNDVEALDVMAAAADLGHEVPESIGVIGYDDSALARRARPGLTSVRQHAEVLGARAVELLRSRIGGRSDDIHDVVEPRLRVRTSTRSPATAADDAG</sequence>
<dbReference type="InterPro" id="IPR046335">
    <property type="entry name" value="LacI/GalR-like_sensor"/>
</dbReference>
<organism evidence="5 6">
    <name type="scientific">Brevibacterium linens</name>
    <dbReference type="NCBI Taxonomy" id="1703"/>
    <lineage>
        <taxon>Bacteria</taxon>
        <taxon>Bacillati</taxon>
        <taxon>Actinomycetota</taxon>
        <taxon>Actinomycetes</taxon>
        <taxon>Micrococcales</taxon>
        <taxon>Brevibacteriaceae</taxon>
        <taxon>Brevibacterium</taxon>
    </lineage>
</organism>
<dbReference type="PATRIC" id="fig|1703.6.peg.35"/>
<dbReference type="Pfam" id="PF00356">
    <property type="entry name" value="LacI"/>
    <property type="match status" value="1"/>
</dbReference>
<dbReference type="PANTHER" id="PTHR30146">
    <property type="entry name" value="LACI-RELATED TRANSCRIPTIONAL REPRESSOR"/>
    <property type="match status" value="1"/>
</dbReference>
<feature type="domain" description="HTH lacI-type" evidence="4">
    <location>
        <begin position="19"/>
        <end position="73"/>
    </location>
</feature>
<dbReference type="PANTHER" id="PTHR30146:SF109">
    <property type="entry name" value="HTH-TYPE TRANSCRIPTIONAL REGULATOR GALS"/>
    <property type="match status" value="1"/>
</dbReference>
<dbReference type="CDD" id="cd01392">
    <property type="entry name" value="HTH_LacI"/>
    <property type="match status" value="1"/>
</dbReference>
<keyword evidence="3" id="KW-0804">Transcription</keyword>
<dbReference type="InterPro" id="IPR010982">
    <property type="entry name" value="Lambda_DNA-bd_dom_sf"/>
</dbReference>
<keyword evidence="2" id="KW-0238">DNA-binding</keyword>
<reference evidence="5 6" key="1">
    <citation type="submission" date="2014-11" db="EMBL/GenBank/DDBJ databases">
        <title>Draft Genome Sequence of Brevibacterium linens AE038-8.</title>
        <authorList>
            <person name="Maizel D."/>
            <person name="Utturkar S.M."/>
            <person name="Brown S.D."/>
            <person name="Ferrero M."/>
            <person name="Rosen B.P."/>
        </authorList>
    </citation>
    <scope>NUCLEOTIDE SEQUENCE [LARGE SCALE GENOMIC DNA]</scope>
    <source>
        <strain evidence="5 6">AE038-8</strain>
    </source>
</reference>
<keyword evidence="6" id="KW-1185">Reference proteome</keyword>
<dbReference type="Gene3D" id="1.10.260.40">
    <property type="entry name" value="lambda repressor-like DNA-binding domains"/>
    <property type="match status" value="1"/>
</dbReference>
<dbReference type="SMART" id="SM00354">
    <property type="entry name" value="HTH_LACI"/>
    <property type="match status" value="1"/>
</dbReference>
<evidence type="ECO:0000313" key="6">
    <source>
        <dbReference type="Proteomes" id="UP000031488"/>
    </source>
</evidence>
<dbReference type="GO" id="GO:0000976">
    <property type="term" value="F:transcription cis-regulatory region binding"/>
    <property type="evidence" value="ECO:0007669"/>
    <property type="project" value="TreeGrafter"/>
</dbReference>
<gene>
    <name evidence="5" type="ORF">AE0388_0180</name>
</gene>
<dbReference type="AlphaFoldDB" id="A0A0B9AFI5"/>
<accession>A0A0B9AFI5</accession>
<protein>
    <submittedName>
        <fullName evidence="5">Transcriptional regulator, LacI family</fullName>
    </submittedName>
</protein>
<dbReference type="InterPro" id="IPR000843">
    <property type="entry name" value="HTH_LacI"/>
</dbReference>
<evidence type="ECO:0000256" key="3">
    <source>
        <dbReference type="ARBA" id="ARBA00023163"/>
    </source>
</evidence>
<dbReference type="SUPFAM" id="SSF53822">
    <property type="entry name" value="Periplasmic binding protein-like I"/>
    <property type="match status" value="1"/>
</dbReference>
<dbReference type="Proteomes" id="UP000031488">
    <property type="component" value="Unassembled WGS sequence"/>
</dbReference>
<dbReference type="InterPro" id="IPR028082">
    <property type="entry name" value="Peripla_BP_I"/>
</dbReference>
<dbReference type="CDD" id="cd06267">
    <property type="entry name" value="PBP1_LacI_sugar_binding-like"/>
    <property type="match status" value="1"/>
</dbReference>
<evidence type="ECO:0000259" key="4">
    <source>
        <dbReference type="PROSITE" id="PS50932"/>
    </source>
</evidence>
<dbReference type="Pfam" id="PF13377">
    <property type="entry name" value="Peripla_BP_3"/>
    <property type="match status" value="1"/>
</dbReference>
<keyword evidence="1" id="KW-0805">Transcription regulation</keyword>
<evidence type="ECO:0000256" key="2">
    <source>
        <dbReference type="ARBA" id="ARBA00023125"/>
    </source>
</evidence>
<evidence type="ECO:0000256" key="1">
    <source>
        <dbReference type="ARBA" id="ARBA00023015"/>
    </source>
</evidence>
<evidence type="ECO:0000313" key="5">
    <source>
        <dbReference type="EMBL" id="KHS54337.1"/>
    </source>
</evidence>
<dbReference type="EMBL" id="JTJZ01000006">
    <property type="protein sequence ID" value="KHS54337.1"/>
    <property type="molecule type" value="Genomic_DNA"/>
</dbReference>
<dbReference type="SUPFAM" id="SSF47413">
    <property type="entry name" value="lambda repressor-like DNA-binding domains"/>
    <property type="match status" value="1"/>
</dbReference>
<dbReference type="GO" id="GO:0003700">
    <property type="term" value="F:DNA-binding transcription factor activity"/>
    <property type="evidence" value="ECO:0007669"/>
    <property type="project" value="TreeGrafter"/>
</dbReference>
<comment type="caution">
    <text evidence="5">The sequence shown here is derived from an EMBL/GenBank/DDBJ whole genome shotgun (WGS) entry which is preliminary data.</text>
</comment>